<dbReference type="Proteomes" id="UP000286415">
    <property type="component" value="Unassembled WGS sequence"/>
</dbReference>
<evidence type="ECO:0000313" key="2">
    <source>
        <dbReference type="Proteomes" id="UP000286415"/>
    </source>
</evidence>
<evidence type="ECO:0000313" key="1">
    <source>
        <dbReference type="EMBL" id="KAG5450761.1"/>
    </source>
</evidence>
<dbReference type="InParanoid" id="A0A419PHV7"/>
<name>A0A419PHV7_CLOSI</name>
<organism evidence="1 2">
    <name type="scientific">Clonorchis sinensis</name>
    <name type="common">Chinese liver fluke</name>
    <dbReference type="NCBI Taxonomy" id="79923"/>
    <lineage>
        <taxon>Eukaryota</taxon>
        <taxon>Metazoa</taxon>
        <taxon>Spiralia</taxon>
        <taxon>Lophotrochozoa</taxon>
        <taxon>Platyhelminthes</taxon>
        <taxon>Trematoda</taxon>
        <taxon>Digenea</taxon>
        <taxon>Opisthorchiida</taxon>
        <taxon>Opisthorchiata</taxon>
        <taxon>Opisthorchiidae</taxon>
        <taxon>Clonorchis</taxon>
    </lineage>
</organism>
<protein>
    <submittedName>
        <fullName evidence="1">Uncharacterized protein</fullName>
    </submittedName>
</protein>
<reference evidence="1 2" key="2">
    <citation type="journal article" date="2021" name="Genomics">
        <title>High-quality reference genome for Clonorchis sinensis.</title>
        <authorList>
            <person name="Young N.D."/>
            <person name="Stroehlein A.J."/>
            <person name="Kinkar L."/>
            <person name="Wang T."/>
            <person name="Sohn W.M."/>
            <person name="Chang B.C.H."/>
            <person name="Kaur P."/>
            <person name="Weisz D."/>
            <person name="Dudchenko O."/>
            <person name="Aiden E.L."/>
            <person name="Korhonen P.K."/>
            <person name="Gasser R.B."/>
        </authorList>
    </citation>
    <scope>NUCLEOTIDE SEQUENCE [LARGE SCALE GENOMIC DNA]</scope>
    <source>
        <strain evidence="1">Cs-k2</strain>
    </source>
</reference>
<comment type="caution">
    <text evidence="1">The sequence shown here is derived from an EMBL/GenBank/DDBJ whole genome shotgun (WGS) entry which is preliminary data.</text>
</comment>
<dbReference type="EMBL" id="NIRI02000042">
    <property type="protein sequence ID" value="KAG5450761.1"/>
    <property type="molecule type" value="Genomic_DNA"/>
</dbReference>
<keyword evidence="2" id="KW-1185">Reference proteome</keyword>
<dbReference type="AlphaFoldDB" id="A0A419PHV7"/>
<gene>
    <name evidence="1" type="ORF">CSKR_201273</name>
</gene>
<sequence>MFECSFYKPQKPIRSSNVFKNLKLLAKYTRLQKNWFCERLTQNSAESPVYDVSKQLNVLHQVASCFSWYDIRGIAINICKICMYVYKYMYRHNALLIRLLKILRQPTTGFALLRTHQNNKVFEKYTHLQINLVFARDSPGTLLNFPFVMFSGN</sequence>
<accession>A0A419PHV7</accession>
<reference evidence="1 2" key="1">
    <citation type="journal article" date="2018" name="Biotechnol. Adv.">
        <title>Improved genomic resources and new bioinformatic workflow for the carcinogenic parasite Clonorchis sinensis: Biotechnological implications.</title>
        <authorList>
            <person name="Wang D."/>
            <person name="Korhonen P.K."/>
            <person name="Gasser R.B."/>
            <person name="Young N.D."/>
        </authorList>
    </citation>
    <scope>NUCLEOTIDE SEQUENCE [LARGE SCALE GENOMIC DNA]</scope>
    <source>
        <strain evidence="1">Cs-k2</strain>
    </source>
</reference>
<proteinExistence type="predicted"/>